<evidence type="ECO:0000313" key="3">
    <source>
        <dbReference type="EMBL" id="KVH92425.1"/>
    </source>
</evidence>
<dbReference type="Gramene" id="KVH92425">
    <property type="protein sequence ID" value="KVH92425"/>
    <property type="gene ID" value="Ccrd_005535"/>
</dbReference>
<evidence type="ECO:0000256" key="1">
    <source>
        <dbReference type="ARBA" id="ARBA00022723"/>
    </source>
</evidence>
<dbReference type="Gene3D" id="3.20.20.70">
    <property type="entry name" value="Aldolase class I"/>
    <property type="match status" value="1"/>
</dbReference>
<evidence type="ECO:0000313" key="4">
    <source>
        <dbReference type="Proteomes" id="UP000243975"/>
    </source>
</evidence>
<keyword evidence="1" id="KW-0479">Metal-binding</keyword>
<dbReference type="Proteomes" id="UP000243975">
    <property type="component" value="Unassembled WGS sequence"/>
</dbReference>
<name>A0A124SC22_CYNCS</name>
<sequence>MNSGLGLFSDIGKKAKDLLTRDYLSDQKFSLSMTSVTGVLEGENHVEMVLVMTVELGFGGQKFMLDIMNKVCMLREKSQNLI</sequence>
<dbReference type="Pfam" id="PF00834">
    <property type="entry name" value="Ribul_P_3_epim"/>
    <property type="match status" value="1"/>
</dbReference>
<organism evidence="3 4">
    <name type="scientific">Cynara cardunculus var. scolymus</name>
    <name type="common">Globe artichoke</name>
    <name type="synonym">Cynara scolymus</name>
    <dbReference type="NCBI Taxonomy" id="59895"/>
    <lineage>
        <taxon>Eukaryota</taxon>
        <taxon>Viridiplantae</taxon>
        <taxon>Streptophyta</taxon>
        <taxon>Embryophyta</taxon>
        <taxon>Tracheophyta</taxon>
        <taxon>Spermatophyta</taxon>
        <taxon>Magnoliopsida</taxon>
        <taxon>eudicotyledons</taxon>
        <taxon>Gunneridae</taxon>
        <taxon>Pentapetalae</taxon>
        <taxon>asterids</taxon>
        <taxon>campanulids</taxon>
        <taxon>Asterales</taxon>
        <taxon>Asteraceae</taxon>
        <taxon>Carduoideae</taxon>
        <taxon>Cardueae</taxon>
        <taxon>Carduinae</taxon>
        <taxon>Cynara</taxon>
    </lineage>
</organism>
<dbReference type="SUPFAM" id="SSF51366">
    <property type="entry name" value="Ribulose-phoshate binding barrel"/>
    <property type="match status" value="1"/>
</dbReference>
<dbReference type="EMBL" id="LEKV01004818">
    <property type="protein sequence ID" value="KVH92425.1"/>
    <property type="molecule type" value="Genomic_DNA"/>
</dbReference>
<comment type="caution">
    <text evidence="3">The sequence shown here is derived from an EMBL/GenBank/DDBJ whole genome shotgun (WGS) entry which is preliminary data.</text>
</comment>
<keyword evidence="4" id="KW-1185">Reference proteome</keyword>
<dbReference type="AlphaFoldDB" id="A0A124SC22"/>
<dbReference type="InterPro" id="IPR000056">
    <property type="entry name" value="Ribul_P_3_epim-like"/>
</dbReference>
<gene>
    <name evidence="3" type="ORF">Ccrd_005535</name>
</gene>
<dbReference type="PANTHER" id="PTHR11749">
    <property type="entry name" value="RIBULOSE-5-PHOSPHATE-3-EPIMERASE"/>
    <property type="match status" value="1"/>
</dbReference>
<proteinExistence type="predicted"/>
<keyword evidence="2" id="KW-0413">Isomerase</keyword>
<evidence type="ECO:0000256" key="2">
    <source>
        <dbReference type="ARBA" id="ARBA00023235"/>
    </source>
</evidence>
<protein>
    <submittedName>
        <fullName evidence="3">Aldolase-type TIM barrel</fullName>
    </submittedName>
</protein>
<reference evidence="3 4" key="1">
    <citation type="journal article" date="2016" name="Sci. Rep.">
        <title>The genome sequence of the outbreeding globe artichoke constructed de novo incorporating a phase-aware low-pass sequencing strategy of F1 progeny.</title>
        <authorList>
            <person name="Scaglione D."/>
            <person name="Reyes-Chin-Wo S."/>
            <person name="Acquadro A."/>
            <person name="Froenicke L."/>
            <person name="Portis E."/>
            <person name="Beitel C."/>
            <person name="Tirone M."/>
            <person name="Mauro R."/>
            <person name="Lo Monaco A."/>
            <person name="Mauromicale G."/>
            <person name="Faccioli P."/>
            <person name="Cattivelli L."/>
            <person name="Rieseberg L."/>
            <person name="Michelmore R."/>
            <person name="Lanteri S."/>
        </authorList>
    </citation>
    <scope>NUCLEOTIDE SEQUENCE [LARGE SCALE GENOMIC DNA]</scope>
    <source>
        <strain evidence="3">2C</strain>
    </source>
</reference>
<dbReference type="STRING" id="59895.A0A124SC22"/>
<dbReference type="GO" id="GO:0046872">
    <property type="term" value="F:metal ion binding"/>
    <property type="evidence" value="ECO:0007669"/>
    <property type="project" value="UniProtKB-KW"/>
</dbReference>
<accession>A0A124SC22</accession>
<dbReference type="InterPro" id="IPR013785">
    <property type="entry name" value="Aldolase_TIM"/>
</dbReference>
<dbReference type="GO" id="GO:0016857">
    <property type="term" value="F:racemase and epimerase activity, acting on carbohydrates and derivatives"/>
    <property type="evidence" value="ECO:0007669"/>
    <property type="project" value="InterPro"/>
</dbReference>
<dbReference type="GO" id="GO:0005975">
    <property type="term" value="P:carbohydrate metabolic process"/>
    <property type="evidence" value="ECO:0007669"/>
    <property type="project" value="InterPro"/>
</dbReference>
<dbReference type="InterPro" id="IPR011060">
    <property type="entry name" value="RibuloseP-bd_barrel"/>
</dbReference>